<dbReference type="RefSeq" id="WP_151093704.1">
    <property type="nucleotide sequence ID" value="NZ_CP071520.1"/>
</dbReference>
<dbReference type="AlphaFoldDB" id="A0AAJ4T751"/>
<dbReference type="GO" id="GO:0001046">
    <property type="term" value="F:core promoter sequence-specific DNA binding"/>
    <property type="evidence" value="ECO:0007669"/>
    <property type="project" value="TreeGrafter"/>
</dbReference>
<evidence type="ECO:0000313" key="3">
    <source>
        <dbReference type="Proteomes" id="UP000662821"/>
    </source>
</evidence>
<dbReference type="InterPro" id="IPR001387">
    <property type="entry name" value="Cro/C1-type_HTH"/>
</dbReference>
<dbReference type="PANTHER" id="PTHR40455:SF1">
    <property type="entry name" value="ANTITOXIN HIGA"/>
    <property type="match status" value="1"/>
</dbReference>
<gene>
    <name evidence="2" type="ORF">J3P46_10210</name>
</gene>
<dbReference type="Proteomes" id="UP000662821">
    <property type="component" value="Chromosome"/>
</dbReference>
<name>A0AAJ4T751_9BURK</name>
<organism evidence="2 3">
    <name type="scientific">Janthinobacterium lividum</name>
    <dbReference type="NCBI Taxonomy" id="29581"/>
    <lineage>
        <taxon>Bacteria</taxon>
        <taxon>Pseudomonadati</taxon>
        <taxon>Pseudomonadota</taxon>
        <taxon>Betaproteobacteria</taxon>
        <taxon>Burkholderiales</taxon>
        <taxon>Oxalobacteraceae</taxon>
        <taxon>Janthinobacterium</taxon>
    </lineage>
</organism>
<reference evidence="2 3" key="1">
    <citation type="submission" date="2021-03" db="EMBL/GenBank/DDBJ databases">
        <title>Draft genome sequence of Janthinobacterium sp. strain PLB02 isolated from infected primmorphs (Lubomirskia baicalensis).</title>
        <authorList>
            <person name="Chernogor L.I."/>
            <person name="Belikov S.I."/>
            <person name="Petrushin I.S."/>
        </authorList>
    </citation>
    <scope>NUCLEOTIDE SEQUENCE [LARGE SCALE GENOMIC DNA]</scope>
    <source>
        <strain evidence="2 3">PLB02</strain>
    </source>
</reference>
<dbReference type="InterPro" id="IPR039060">
    <property type="entry name" value="Antitox_HigA"/>
</dbReference>
<dbReference type="PROSITE" id="PS50943">
    <property type="entry name" value="HTH_CROC1"/>
    <property type="match status" value="1"/>
</dbReference>
<evidence type="ECO:0000313" key="2">
    <source>
        <dbReference type="EMBL" id="QSX98238.1"/>
    </source>
</evidence>
<evidence type="ECO:0000259" key="1">
    <source>
        <dbReference type="PROSITE" id="PS50943"/>
    </source>
</evidence>
<proteinExistence type="predicted"/>
<dbReference type="GO" id="GO:0006355">
    <property type="term" value="P:regulation of DNA-templated transcription"/>
    <property type="evidence" value="ECO:0007669"/>
    <property type="project" value="InterPro"/>
</dbReference>
<dbReference type="EMBL" id="CP071520">
    <property type="protein sequence ID" value="QSX98238.1"/>
    <property type="molecule type" value="Genomic_DNA"/>
</dbReference>
<protein>
    <submittedName>
        <fullName evidence="2">Transcriptional regulator</fullName>
    </submittedName>
</protein>
<accession>A0AAJ4T751</accession>
<feature type="domain" description="HTH cro/C1-type" evidence="1">
    <location>
        <begin position="87"/>
        <end position="139"/>
    </location>
</feature>
<sequence>MATLMHREMITEITVHYQALSKLVPLQAIPDAAAYEQAVSVLHHLLDAGAADEQHPLAGLVDSIGRLIGDYDQEHFPPAAISPAATLRLLMEQHALTQSDLPEVGTQGVVSEILSSKRALNVRQIKALTQRFNVPASVFMA</sequence>
<dbReference type="PANTHER" id="PTHR40455">
    <property type="entry name" value="ANTITOXIN HIGA"/>
    <property type="match status" value="1"/>
</dbReference>